<accession>A0A9X4APQ2</accession>
<evidence type="ECO:0000313" key="11">
    <source>
        <dbReference type="Proteomes" id="UP001145050"/>
    </source>
</evidence>
<feature type="transmembrane region" description="Helical" evidence="8">
    <location>
        <begin position="79"/>
        <end position="98"/>
    </location>
</feature>
<evidence type="ECO:0000256" key="8">
    <source>
        <dbReference type="SAM" id="Phobius"/>
    </source>
</evidence>
<evidence type="ECO:0000256" key="6">
    <source>
        <dbReference type="ARBA" id="ARBA00022989"/>
    </source>
</evidence>
<sequence length="234" mass="27330">MIQRFIDPIKLILTGITAILIGIQLYMVFFFAPIEKYMGIVQKIMYFHVPTAFVAFAAFGVVFGAGILYLITKNKKWDYLAVSSAEIGVLFTTFVLILGSMWARPVWNTWWVWDDPRLVTSLILWFIYVAYLLIRTSVKGEERHRKFAAVFGIIGFIDVPLVYFSVLWWRTIHPKVIDENGANMPPEMANTLFFSMFAFMVLFATMLLYRYVLESQREKVKEIRQHSMSERTDF</sequence>
<reference evidence="10" key="1">
    <citation type="submission" date="2022-06" db="EMBL/GenBank/DDBJ databases">
        <title>Aquibacillus sp. a new bacterium isolated from soil saline samples.</title>
        <authorList>
            <person name="Galisteo C."/>
            <person name="De La Haba R."/>
            <person name="Sanchez-Porro C."/>
            <person name="Ventosa A."/>
        </authorList>
    </citation>
    <scope>NUCLEOTIDE SEQUENCE</scope>
    <source>
        <strain evidence="10">3ASR75-11</strain>
    </source>
</reference>
<dbReference type="AlphaFoldDB" id="A0A9X4APQ2"/>
<dbReference type="InterPro" id="IPR002541">
    <property type="entry name" value="Cyt_c_assembly"/>
</dbReference>
<keyword evidence="5" id="KW-0201">Cytochrome c-type biogenesis</keyword>
<dbReference type="InterPro" id="IPR003557">
    <property type="entry name" value="Cyt_c_biogenesis_CcmC"/>
</dbReference>
<gene>
    <name evidence="10" type="primary">ccsA</name>
    <name evidence="10" type="ORF">NC797_14780</name>
</gene>
<evidence type="ECO:0000256" key="1">
    <source>
        <dbReference type="ARBA" id="ARBA00004141"/>
    </source>
</evidence>
<evidence type="ECO:0000313" key="10">
    <source>
        <dbReference type="EMBL" id="MDC3425770.1"/>
    </source>
</evidence>
<feature type="domain" description="Cytochrome c assembly protein" evidence="9">
    <location>
        <begin position="16"/>
        <end position="173"/>
    </location>
</feature>
<evidence type="ECO:0000256" key="7">
    <source>
        <dbReference type="ARBA" id="ARBA00023136"/>
    </source>
</evidence>
<keyword evidence="7 8" id="KW-0472">Membrane</keyword>
<dbReference type="RefSeq" id="WP_272437587.1">
    <property type="nucleotide sequence ID" value="NZ_JAMQKB010000020.1"/>
</dbReference>
<dbReference type="GO" id="GO:0005886">
    <property type="term" value="C:plasma membrane"/>
    <property type="evidence" value="ECO:0007669"/>
    <property type="project" value="TreeGrafter"/>
</dbReference>
<keyword evidence="4 8" id="KW-0812">Transmembrane</keyword>
<comment type="subcellular location">
    <subcellularLocation>
        <location evidence="1">Membrane</location>
        <topology evidence="1">Multi-pass membrane protein</topology>
    </subcellularLocation>
</comment>
<feature type="transmembrane region" description="Helical" evidence="8">
    <location>
        <begin position="189"/>
        <end position="209"/>
    </location>
</feature>
<feature type="transmembrane region" description="Helical" evidence="8">
    <location>
        <begin position="147"/>
        <end position="169"/>
    </location>
</feature>
<dbReference type="EMBL" id="JAMQKB010000020">
    <property type="protein sequence ID" value="MDC3425770.1"/>
    <property type="molecule type" value="Genomic_DNA"/>
</dbReference>
<dbReference type="PRINTS" id="PR01386">
    <property type="entry name" value="CCMCBIOGNSIS"/>
</dbReference>
<proteinExistence type="inferred from homology"/>
<keyword evidence="6 8" id="KW-1133">Transmembrane helix</keyword>
<name>A0A9X4APQ2_9BACI</name>
<organism evidence="10 11">
    <name type="scientific">Terrihalobacillus insolitus</name>
    <dbReference type="NCBI Taxonomy" id="2950438"/>
    <lineage>
        <taxon>Bacteria</taxon>
        <taxon>Bacillati</taxon>
        <taxon>Bacillota</taxon>
        <taxon>Bacilli</taxon>
        <taxon>Bacillales</taxon>
        <taxon>Bacillaceae</taxon>
        <taxon>Terrihalobacillus</taxon>
    </lineage>
</organism>
<dbReference type="PANTHER" id="PTHR30071:SF1">
    <property type="entry name" value="CYTOCHROME B_B6 PROTEIN-RELATED"/>
    <property type="match status" value="1"/>
</dbReference>
<dbReference type="Proteomes" id="UP001145050">
    <property type="component" value="Unassembled WGS sequence"/>
</dbReference>
<dbReference type="InterPro" id="IPR045062">
    <property type="entry name" value="Cyt_c_biogenesis_CcsA/CcmC"/>
</dbReference>
<evidence type="ECO:0000256" key="5">
    <source>
        <dbReference type="ARBA" id="ARBA00022748"/>
    </source>
</evidence>
<evidence type="ECO:0000259" key="9">
    <source>
        <dbReference type="Pfam" id="PF01578"/>
    </source>
</evidence>
<protein>
    <recommendedName>
        <fullName evidence="3">Heme exporter protein C</fullName>
    </recommendedName>
</protein>
<feature type="transmembrane region" description="Helical" evidence="8">
    <location>
        <begin position="12"/>
        <end position="32"/>
    </location>
</feature>
<evidence type="ECO:0000256" key="2">
    <source>
        <dbReference type="ARBA" id="ARBA00005840"/>
    </source>
</evidence>
<dbReference type="PANTHER" id="PTHR30071">
    <property type="entry name" value="HEME EXPORTER PROTEIN C"/>
    <property type="match status" value="1"/>
</dbReference>
<feature type="transmembrane region" description="Helical" evidence="8">
    <location>
        <begin position="52"/>
        <end position="72"/>
    </location>
</feature>
<evidence type="ECO:0000256" key="3">
    <source>
        <dbReference type="ARBA" id="ARBA00016463"/>
    </source>
</evidence>
<dbReference type="GO" id="GO:0020037">
    <property type="term" value="F:heme binding"/>
    <property type="evidence" value="ECO:0007669"/>
    <property type="project" value="InterPro"/>
</dbReference>
<evidence type="ECO:0000256" key="4">
    <source>
        <dbReference type="ARBA" id="ARBA00022692"/>
    </source>
</evidence>
<dbReference type="Pfam" id="PF01578">
    <property type="entry name" value="Cytochrom_C_asm"/>
    <property type="match status" value="1"/>
</dbReference>
<feature type="transmembrane region" description="Helical" evidence="8">
    <location>
        <begin position="118"/>
        <end position="135"/>
    </location>
</feature>
<comment type="caution">
    <text evidence="10">The sequence shown here is derived from an EMBL/GenBank/DDBJ whole genome shotgun (WGS) entry which is preliminary data.</text>
</comment>
<dbReference type="GO" id="GO:0015232">
    <property type="term" value="F:heme transmembrane transporter activity"/>
    <property type="evidence" value="ECO:0007669"/>
    <property type="project" value="InterPro"/>
</dbReference>
<dbReference type="GO" id="GO:0017004">
    <property type="term" value="P:cytochrome complex assembly"/>
    <property type="evidence" value="ECO:0007669"/>
    <property type="project" value="UniProtKB-KW"/>
</dbReference>
<comment type="similarity">
    <text evidence="2">Belongs to the CcmC/CycZ/HelC family.</text>
</comment>
<keyword evidence="11" id="KW-1185">Reference proteome</keyword>